<accession>A0ACC2MB25</accession>
<reference evidence="1 2" key="1">
    <citation type="journal article" date="2022" name="Hortic Res">
        <title>A haplotype resolved chromosomal level avocado genome allows analysis of novel avocado genes.</title>
        <authorList>
            <person name="Nath O."/>
            <person name="Fletcher S.J."/>
            <person name="Hayward A."/>
            <person name="Shaw L.M."/>
            <person name="Masouleh A.K."/>
            <person name="Furtado A."/>
            <person name="Henry R.J."/>
            <person name="Mitter N."/>
        </authorList>
    </citation>
    <scope>NUCLEOTIDE SEQUENCE [LARGE SCALE GENOMIC DNA]</scope>
    <source>
        <strain evidence="2">cv. Hass</strain>
    </source>
</reference>
<dbReference type="EMBL" id="CM056810">
    <property type="protein sequence ID" value="KAJ8642814.1"/>
    <property type="molecule type" value="Genomic_DNA"/>
</dbReference>
<comment type="caution">
    <text evidence="1">The sequence shown here is derived from an EMBL/GenBank/DDBJ whole genome shotgun (WGS) entry which is preliminary data.</text>
</comment>
<evidence type="ECO:0000313" key="2">
    <source>
        <dbReference type="Proteomes" id="UP001234297"/>
    </source>
</evidence>
<keyword evidence="2" id="KW-1185">Reference proteome</keyword>
<dbReference type="Proteomes" id="UP001234297">
    <property type="component" value="Chromosome 2"/>
</dbReference>
<protein>
    <submittedName>
        <fullName evidence="1">Uncharacterized protein</fullName>
    </submittedName>
</protein>
<proteinExistence type="predicted"/>
<organism evidence="1 2">
    <name type="scientific">Persea americana</name>
    <name type="common">Avocado</name>
    <dbReference type="NCBI Taxonomy" id="3435"/>
    <lineage>
        <taxon>Eukaryota</taxon>
        <taxon>Viridiplantae</taxon>
        <taxon>Streptophyta</taxon>
        <taxon>Embryophyta</taxon>
        <taxon>Tracheophyta</taxon>
        <taxon>Spermatophyta</taxon>
        <taxon>Magnoliopsida</taxon>
        <taxon>Magnoliidae</taxon>
        <taxon>Laurales</taxon>
        <taxon>Lauraceae</taxon>
        <taxon>Persea</taxon>
    </lineage>
</organism>
<name>A0ACC2MB25_PERAE</name>
<gene>
    <name evidence="1" type="ORF">MRB53_004562</name>
</gene>
<sequence length="1137" mass="125185">MKIKNCYFPLFVSLSVLQREKDHIEGFAPESPGNRTSSLKSGVFQGYVRINGGIAIGRIDSDFICATLDWWPPEKRDYGTCNWGLASLLNLCTWNVMLQKHGIWWFWLFLIHATLLISPTVESVMINDSPNATDALTLLAFKQQIRRDPVHPLSTWNDSLPFCQWQGITCGRHHPHRVVAMNLTGLQLVGPLSPFIANLTFLRVIDLSDNELHGQIPQEFGRLFRLRDLNLSHNSMTGEIPANLTHCWRLRIINFSFNKLTGKIPVELGSLSRLQQLAIRSNYLTGSIPTSLGNLSSLTLLSLGRNELEGNIPKQLGQLRSLYYFLTHENKLSGTIPPTLFNLSSIAFISVTTNQLSGSLPHDLGVALPNLVKFFVGGNKFTGPIPLSMSNASRLEQLELASNQFSGSIPTNLGRLGGLRYLNLEDNLLGSGEADDMSSLSSLTNCSFLKILSVFNNRLAGALPSSITNLSTNLEGLYLSKNQITGSIPTGIGNLFNLIYLGMFSNFMTGLIPEGIGKLSRLQILYLSGNKFSKEFPSFIGNNTQLFDLRLTENNLEGSISSTLGNCQRLSKLYLGFNNLVGYIPKEIFSNTALQTLVLESNSLVGSLPMEVGNLNSLSMLSVSNNKLSGEIPKSLDNCLGLENLFLDGNFFHGTFPSLSSLKGMLQMDISHNNFSGQIPEYIEKLPYLQYLNLSSNDFEGRVPQEGIFKKASAVSVIGNRKLCGGSPALLLPTCPSQDNKKQRWCFSTRRMIALIIGSVLCLVLLSSIVFYYLRKSKKHPHPHPVPVLDPLEEQLLRISYGDLCKATDGFSSANLIGVGSYGSVYKGSLDRIGKAIYNGFLDRIGNTVAVKVLNLQRGGASKSYIAECKALRSVRHRNLLKIHTVCSSIDSKGDDFKALVLDYMANGNLDQWLHPCIGKQHQSKNLSLIQRLNIVVDVASALNYLHNSCEKPIVHCDLKPSNILLDEDMNAHVGDFGLARFLSEATSSCSENHTNSCSIKGTIGYVAPEYGMGGGISTFGDIYSYGILLLEIFTGKKPTDEIFNGSLGLHQFAKLALPERVMEIVDQSLLLVEFEGLTESQTRTNAKGRLEMCLASIISVGVACSMISIKDRMEIGDAMVEMQGIRDLYLGVGRNN</sequence>
<evidence type="ECO:0000313" key="1">
    <source>
        <dbReference type="EMBL" id="KAJ8642814.1"/>
    </source>
</evidence>